<protein>
    <submittedName>
        <fullName evidence="1">Uncharacterized protein</fullName>
    </submittedName>
</protein>
<dbReference type="EMBL" id="UINC01063837">
    <property type="protein sequence ID" value="SVB91890.1"/>
    <property type="molecule type" value="Genomic_DNA"/>
</dbReference>
<name>A0A382HX20_9ZZZZ</name>
<organism evidence="1">
    <name type="scientific">marine metagenome</name>
    <dbReference type="NCBI Taxonomy" id="408172"/>
    <lineage>
        <taxon>unclassified sequences</taxon>
        <taxon>metagenomes</taxon>
        <taxon>ecological metagenomes</taxon>
    </lineage>
</organism>
<reference evidence="1" key="1">
    <citation type="submission" date="2018-05" db="EMBL/GenBank/DDBJ databases">
        <authorList>
            <person name="Lanie J.A."/>
            <person name="Ng W.-L."/>
            <person name="Kazmierczak K.M."/>
            <person name="Andrzejewski T.M."/>
            <person name="Davidsen T.M."/>
            <person name="Wayne K.J."/>
            <person name="Tettelin H."/>
            <person name="Glass J.I."/>
            <person name="Rusch D."/>
            <person name="Podicherti R."/>
            <person name="Tsui H.-C.T."/>
            <person name="Winkler M.E."/>
        </authorList>
    </citation>
    <scope>NUCLEOTIDE SEQUENCE</scope>
</reference>
<gene>
    <name evidence="1" type="ORF">METZ01_LOCUS244744</name>
</gene>
<proteinExistence type="predicted"/>
<evidence type="ECO:0000313" key="1">
    <source>
        <dbReference type="EMBL" id="SVB91890.1"/>
    </source>
</evidence>
<sequence>MALHDSVRDALPIRLGNRKYNIDLSRLARATIDPIRQGYDTQGQPGEQSLNQAGVWKRTRSDWELGAGQQDADMMESTLREYHTSLGIDPWTKGEVKLHKATTKIDPSTFTNDNVFLATGGDYVYMTEGQDIHPSDDGGQTWLASFTMTVPNPIKGIASDGTNLFVADAVGVATVSGVGPHGTALWPLVGAADVWVANGYLLAAVGARLTHLSGTLAAPTAPNTAADIAGENFTQVDEWKEVIGTPVGIFAAGNKGTRGRIYYVGINDSTSAL</sequence>
<feature type="non-terminal residue" evidence="1">
    <location>
        <position position="273"/>
    </location>
</feature>
<accession>A0A382HX20</accession>
<dbReference type="AlphaFoldDB" id="A0A382HX20"/>